<protein>
    <submittedName>
        <fullName evidence="2">Uncharacterized protein</fullName>
    </submittedName>
</protein>
<organism evidence="2 3">
    <name type="scientific">Chlorella ohadii</name>
    <dbReference type="NCBI Taxonomy" id="2649997"/>
    <lineage>
        <taxon>Eukaryota</taxon>
        <taxon>Viridiplantae</taxon>
        <taxon>Chlorophyta</taxon>
        <taxon>core chlorophytes</taxon>
        <taxon>Trebouxiophyceae</taxon>
        <taxon>Chlorellales</taxon>
        <taxon>Chlorellaceae</taxon>
        <taxon>Chlorella clade</taxon>
        <taxon>Chlorella</taxon>
    </lineage>
</organism>
<feature type="region of interest" description="Disordered" evidence="1">
    <location>
        <begin position="163"/>
        <end position="199"/>
    </location>
</feature>
<accession>A0AAD5DLZ1</accession>
<evidence type="ECO:0000313" key="2">
    <source>
        <dbReference type="EMBL" id="KAI7838621.1"/>
    </source>
</evidence>
<dbReference type="Proteomes" id="UP001205105">
    <property type="component" value="Unassembled WGS sequence"/>
</dbReference>
<comment type="caution">
    <text evidence="2">The sequence shown here is derived from an EMBL/GenBank/DDBJ whole genome shotgun (WGS) entry which is preliminary data.</text>
</comment>
<dbReference type="EMBL" id="JADXDR010000121">
    <property type="protein sequence ID" value="KAI7838621.1"/>
    <property type="molecule type" value="Genomic_DNA"/>
</dbReference>
<dbReference type="AlphaFoldDB" id="A0AAD5DLZ1"/>
<proteinExistence type="predicted"/>
<keyword evidence="3" id="KW-1185">Reference proteome</keyword>
<evidence type="ECO:0000313" key="3">
    <source>
        <dbReference type="Proteomes" id="UP001205105"/>
    </source>
</evidence>
<reference evidence="2" key="1">
    <citation type="submission" date="2020-11" db="EMBL/GenBank/DDBJ databases">
        <title>Chlorella ohadii genome sequencing and assembly.</title>
        <authorList>
            <person name="Murik O."/>
            <person name="Treves H."/>
            <person name="Kedem I."/>
            <person name="Shotland Y."/>
            <person name="Kaplan A."/>
        </authorList>
    </citation>
    <scope>NUCLEOTIDE SEQUENCE</scope>
    <source>
        <strain evidence="2">1</strain>
    </source>
</reference>
<gene>
    <name evidence="2" type="ORF">COHA_007590</name>
</gene>
<sequence length="199" mass="21071">MSSSSAAIKACLQCKVVCQPSTETVGTCSACTAVFCTPECFAAGFNAHKAACRRIAASHASNNRTCGKCGKGFVGGRGPICRLCGTVFCCQQCYSTSACAIHLSEVEKNIAVGIARLTIQRFPDIDKRREVHNMVRQAYYEIIAPFFNISPVDQPCASRMRGTMVGPAQPPAAGPGNNGASTSGKRAAEPMTNDPNKRK</sequence>
<name>A0AAD5DLZ1_9CHLO</name>
<evidence type="ECO:0000256" key="1">
    <source>
        <dbReference type="SAM" id="MobiDB-lite"/>
    </source>
</evidence>